<organism evidence="1 2">
    <name type="scientific">Striga asiatica</name>
    <name type="common">Asiatic witchweed</name>
    <name type="synonym">Buchnera asiatica</name>
    <dbReference type="NCBI Taxonomy" id="4170"/>
    <lineage>
        <taxon>Eukaryota</taxon>
        <taxon>Viridiplantae</taxon>
        <taxon>Streptophyta</taxon>
        <taxon>Embryophyta</taxon>
        <taxon>Tracheophyta</taxon>
        <taxon>Spermatophyta</taxon>
        <taxon>Magnoliopsida</taxon>
        <taxon>eudicotyledons</taxon>
        <taxon>Gunneridae</taxon>
        <taxon>Pentapetalae</taxon>
        <taxon>asterids</taxon>
        <taxon>lamiids</taxon>
        <taxon>Lamiales</taxon>
        <taxon>Orobanchaceae</taxon>
        <taxon>Buchnereae</taxon>
        <taxon>Striga</taxon>
    </lineage>
</organism>
<accession>A0A5A7Q9Z3</accession>
<feature type="non-terminal residue" evidence="1">
    <location>
        <position position="1"/>
    </location>
</feature>
<evidence type="ECO:0000313" key="2">
    <source>
        <dbReference type="Proteomes" id="UP000325081"/>
    </source>
</evidence>
<reference evidence="2" key="1">
    <citation type="journal article" date="2019" name="Curr. Biol.">
        <title>Genome Sequence of Striga asiatica Provides Insight into the Evolution of Plant Parasitism.</title>
        <authorList>
            <person name="Yoshida S."/>
            <person name="Kim S."/>
            <person name="Wafula E.K."/>
            <person name="Tanskanen J."/>
            <person name="Kim Y.M."/>
            <person name="Honaas L."/>
            <person name="Yang Z."/>
            <person name="Spallek T."/>
            <person name="Conn C.E."/>
            <person name="Ichihashi Y."/>
            <person name="Cheong K."/>
            <person name="Cui S."/>
            <person name="Der J.P."/>
            <person name="Gundlach H."/>
            <person name="Jiao Y."/>
            <person name="Hori C."/>
            <person name="Ishida J.K."/>
            <person name="Kasahara H."/>
            <person name="Kiba T."/>
            <person name="Kim M.S."/>
            <person name="Koo N."/>
            <person name="Laohavisit A."/>
            <person name="Lee Y.H."/>
            <person name="Lumba S."/>
            <person name="McCourt P."/>
            <person name="Mortimer J.C."/>
            <person name="Mutuku J.M."/>
            <person name="Nomura T."/>
            <person name="Sasaki-Sekimoto Y."/>
            <person name="Seto Y."/>
            <person name="Wang Y."/>
            <person name="Wakatake T."/>
            <person name="Sakakibara H."/>
            <person name="Demura T."/>
            <person name="Yamaguchi S."/>
            <person name="Yoneyama K."/>
            <person name="Manabe R.I."/>
            <person name="Nelson D.C."/>
            <person name="Schulman A.H."/>
            <person name="Timko M.P."/>
            <person name="dePamphilis C.W."/>
            <person name="Choi D."/>
            <person name="Shirasu K."/>
        </authorList>
    </citation>
    <scope>NUCLEOTIDE SEQUENCE [LARGE SCALE GENOMIC DNA]</scope>
    <source>
        <strain evidence="2">cv. UVA1</strain>
    </source>
</reference>
<name>A0A5A7Q9Z3_STRAF</name>
<comment type="caution">
    <text evidence="1">The sequence shown here is derived from an EMBL/GenBank/DDBJ whole genome shotgun (WGS) entry which is preliminary data.</text>
</comment>
<proteinExistence type="predicted"/>
<dbReference type="Proteomes" id="UP000325081">
    <property type="component" value="Unassembled WGS sequence"/>
</dbReference>
<protein>
    <submittedName>
        <fullName evidence="1">Transferases</fullName>
    </submittedName>
</protein>
<keyword evidence="2" id="KW-1185">Reference proteome</keyword>
<dbReference type="GO" id="GO:0016740">
    <property type="term" value="F:transferase activity"/>
    <property type="evidence" value="ECO:0007669"/>
    <property type="project" value="UniProtKB-KW"/>
</dbReference>
<keyword evidence="1" id="KW-0808">Transferase</keyword>
<gene>
    <name evidence="1" type="ORF">STAS_18758</name>
</gene>
<evidence type="ECO:0000313" key="1">
    <source>
        <dbReference type="EMBL" id="GER42000.1"/>
    </source>
</evidence>
<dbReference type="AlphaFoldDB" id="A0A5A7Q9Z3"/>
<sequence length="228" mass="25431">SNPFQHSKLISPLLALGLLRRKARRRPKAALHRFLASGVVRDGCCGIRSEKDWSRRRTAARRVRLTVFSTAKGLLNGRAVGGDSRQGQAVDFPASSRRLGREEDCANGWWSRASDDYKFTEVLGLRGLCSVMTFSGGGCSILTCGGSNGSRWRRPERLGAVTRDSRGGYDNGYRCATSCGHNEFEFGIWTRNLREIEMNLHSTSRKDTRRISSLRCQSQLFSRGIKGQ</sequence>
<dbReference type="EMBL" id="BKCP01006239">
    <property type="protein sequence ID" value="GER42000.1"/>
    <property type="molecule type" value="Genomic_DNA"/>
</dbReference>